<sequence>MNILSSVNFGFRTGSYNLRAAADDKIDKDASARSNPNSGLWSKIKEIFHNGILKFTTKKQGSGDKTTKSIRTNIVSAFNPTLVRRPADDFKASNHTCLGAPRGESGPQLDVAVQASIEKMKAVFVEMRQSPKFVEECRETAYALALSNASDTVLAQREKHPALSIDTKTGLEKLNAVAFDRKLTGSLGKDGRLSLKGAGMHALYGVFQNNMLFTAPEAKLGEEHKEQVCREIYTLCDTADHKLTGFKTALDAAYDKWAVENKLKKS</sequence>
<evidence type="ECO:0000313" key="1">
    <source>
        <dbReference type="EMBL" id="AHF78902.1"/>
    </source>
</evidence>
<dbReference type="KEGG" id="sod:Sant_3939"/>
<dbReference type="EMBL" id="CP006569">
    <property type="protein sequence ID" value="AHF78902.1"/>
    <property type="molecule type" value="Genomic_DNA"/>
</dbReference>
<dbReference type="AlphaFoldDB" id="W0I2A2"/>
<dbReference type="PATRIC" id="fig|1239307.3.peg.4352"/>
<dbReference type="Proteomes" id="UP000019028">
    <property type="component" value="Chromosome"/>
</dbReference>
<evidence type="ECO:0000313" key="2">
    <source>
        <dbReference type="Proteomes" id="UP000019028"/>
    </source>
</evidence>
<proteinExistence type="predicted"/>
<gene>
    <name evidence="1" type="ORF">Sant_3939</name>
</gene>
<reference evidence="1 2" key="1">
    <citation type="journal article" date="2014" name="Genome Biol. Evol.">
        <title>Genome degeneration and adaptation in a nascent stage of symbiosis.</title>
        <authorList>
            <person name="Oakeson K.F."/>
            <person name="Gil R."/>
            <person name="Clayton A.L."/>
            <person name="Dunn D.M."/>
            <person name="von Niederhausern A.C."/>
            <person name="Hamil C."/>
            <person name="Aoyagi A."/>
            <person name="Duval B."/>
            <person name="Baca A."/>
            <person name="Silva F.J."/>
            <person name="Vallier A."/>
            <person name="Jackson D.G."/>
            <person name="Latorre A."/>
            <person name="Weiss R.B."/>
            <person name="Heddi A."/>
            <person name="Moya A."/>
            <person name="Dale C."/>
        </authorList>
    </citation>
    <scope>NUCLEOTIDE SEQUENCE [LARGE SCALE GENOMIC DNA]</scope>
    <source>
        <strain evidence="1 2">HS1</strain>
    </source>
</reference>
<name>W0I2A2_9GAMM</name>
<dbReference type="HOGENOM" id="CLU_1045451_0_0_6"/>
<protein>
    <submittedName>
        <fullName evidence="1">Uncharacterized protein</fullName>
    </submittedName>
</protein>
<organism evidence="1 2">
    <name type="scientific">Sodalis praecaptivus</name>
    <dbReference type="NCBI Taxonomy" id="1239307"/>
    <lineage>
        <taxon>Bacteria</taxon>
        <taxon>Pseudomonadati</taxon>
        <taxon>Pseudomonadota</taxon>
        <taxon>Gammaproteobacteria</taxon>
        <taxon>Enterobacterales</taxon>
        <taxon>Bruguierivoracaceae</taxon>
        <taxon>Sodalis</taxon>
    </lineage>
</organism>
<accession>W0I2A2</accession>
<keyword evidence="2" id="KW-1185">Reference proteome</keyword>